<dbReference type="PANTHER" id="PTHR33317">
    <property type="entry name" value="POLYNUCLEOTIDYL TRANSFERASE, RIBONUCLEASE H-LIKE SUPERFAMILY PROTEIN"/>
    <property type="match status" value="1"/>
</dbReference>
<evidence type="ECO:0000259" key="5">
    <source>
        <dbReference type="SMART" id="SM00732"/>
    </source>
</evidence>
<dbReference type="GO" id="GO:0016787">
    <property type="term" value="F:hydrolase activity"/>
    <property type="evidence" value="ECO:0007669"/>
    <property type="project" value="UniProtKB-KW"/>
</dbReference>
<keyword evidence="1" id="KW-0963">Cytoplasm</keyword>
<protein>
    <submittedName>
        <fullName evidence="6">Resolvase, holliday junction-type, YqgF-like protein</fullName>
        <ecNumber evidence="6">3.1.-.-</ecNumber>
    </submittedName>
</protein>
<name>D9PKR9_9ZZZZ</name>
<organism evidence="6">
    <name type="scientific">sediment metagenome</name>
    <dbReference type="NCBI Taxonomy" id="749907"/>
    <lineage>
        <taxon>unclassified sequences</taxon>
        <taxon>metagenomes</taxon>
        <taxon>ecological metagenomes</taxon>
    </lineage>
</organism>
<dbReference type="GO" id="GO:0004518">
    <property type="term" value="F:nuclease activity"/>
    <property type="evidence" value="ECO:0007669"/>
    <property type="project" value="UniProtKB-KW"/>
</dbReference>
<evidence type="ECO:0000256" key="3">
    <source>
        <dbReference type="ARBA" id="ARBA00022722"/>
    </source>
</evidence>
<reference evidence="6" key="2">
    <citation type="journal article" date="2011" name="Microb. Ecol.">
        <title>Taxonomic and Functional Metagenomic Profiling of the Microbial Community in the Anoxic Sediment of a Sub-saline Shallow Lake (Laguna de Carrizo, Central Spain).</title>
        <authorList>
            <person name="Ferrer M."/>
            <person name="Guazzaroni M.E."/>
            <person name="Richter M."/>
            <person name="Garcia-Salamanca A."/>
            <person name="Yarza P."/>
            <person name="Suarez-Suarez A."/>
            <person name="Solano J."/>
            <person name="Alcaide M."/>
            <person name="van Dillewijn P."/>
            <person name="Molina-Henares M.A."/>
            <person name="Lopez-Cortes N."/>
            <person name="Al-Ramahi Y."/>
            <person name="Guerrero C."/>
            <person name="Acosta A."/>
            <person name="de Eugenio L.I."/>
            <person name="Martinez V."/>
            <person name="Marques S."/>
            <person name="Rojo F."/>
            <person name="Santero E."/>
            <person name="Genilloud O."/>
            <person name="Perez-Perez J."/>
            <person name="Rossello-Mora R."/>
            <person name="Ramos J.L."/>
        </authorList>
    </citation>
    <scope>NUCLEOTIDE SEQUENCE</scope>
</reference>
<dbReference type="EMBL" id="ADZX01000636">
    <property type="protein sequence ID" value="EFK95852.1"/>
    <property type="molecule type" value="Genomic_DNA"/>
</dbReference>
<keyword evidence="2" id="KW-0690">Ribosome biogenesis</keyword>
<sequence>MSVYMLTLANISATAVSMVLYYHSCPVSAMLIDMGKVMGIDYGARRVGVALSDDGHTFAFPWGIFENNDTLLDELDTLIRHEGVVLCVVGEADNPAGGVNTIQRRVMFFAEACKIRFGIPVETVTEAYTSAQARRVFEEQVETRKDKKVPVDAAAATILLQSYLDATRGGITKK</sequence>
<dbReference type="InterPro" id="IPR012337">
    <property type="entry name" value="RNaseH-like_sf"/>
</dbReference>
<evidence type="ECO:0000256" key="4">
    <source>
        <dbReference type="ARBA" id="ARBA00022801"/>
    </source>
</evidence>
<gene>
    <name evidence="6" type="ORF">LDC_2138</name>
</gene>
<comment type="caution">
    <text evidence="6">The sequence shown here is derived from an EMBL/GenBank/DDBJ whole genome shotgun (WGS) entry which is preliminary data.</text>
</comment>
<dbReference type="InterPro" id="IPR005227">
    <property type="entry name" value="YqgF"/>
</dbReference>
<dbReference type="NCBIfam" id="TIGR00250">
    <property type="entry name" value="RNAse_H_YqgF"/>
    <property type="match status" value="1"/>
</dbReference>
<dbReference type="PANTHER" id="PTHR33317:SF4">
    <property type="entry name" value="POLYNUCLEOTIDYL TRANSFERASE, RIBONUCLEASE H-LIKE SUPERFAMILY PROTEIN"/>
    <property type="match status" value="1"/>
</dbReference>
<evidence type="ECO:0000256" key="2">
    <source>
        <dbReference type="ARBA" id="ARBA00022517"/>
    </source>
</evidence>
<dbReference type="InterPro" id="IPR006641">
    <property type="entry name" value="YqgF/RNaseH-like_dom"/>
</dbReference>
<dbReference type="InterPro" id="IPR037027">
    <property type="entry name" value="YqgF/RNaseH-like_dom_sf"/>
</dbReference>
<dbReference type="Pfam" id="PF03652">
    <property type="entry name" value="RuvX"/>
    <property type="match status" value="1"/>
</dbReference>
<dbReference type="AlphaFoldDB" id="D9PKR9"/>
<dbReference type="Gene3D" id="3.30.420.140">
    <property type="entry name" value="YqgF/RNase H-like domain"/>
    <property type="match status" value="1"/>
</dbReference>
<dbReference type="GO" id="GO:0000967">
    <property type="term" value="P:rRNA 5'-end processing"/>
    <property type="evidence" value="ECO:0007669"/>
    <property type="project" value="TreeGrafter"/>
</dbReference>
<dbReference type="EC" id="3.1.-.-" evidence="6"/>
<dbReference type="SMART" id="SM00732">
    <property type="entry name" value="YqgFc"/>
    <property type="match status" value="1"/>
</dbReference>
<keyword evidence="4 6" id="KW-0378">Hydrolase</keyword>
<dbReference type="SUPFAM" id="SSF53098">
    <property type="entry name" value="Ribonuclease H-like"/>
    <property type="match status" value="1"/>
</dbReference>
<evidence type="ECO:0000256" key="1">
    <source>
        <dbReference type="ARBA" id="ARBA00022490"/>
    </source>
</evidence>
<reference evidence="6" key="1">
    <citation type="submission" date="2010-07" db="EMBL/GenBank/DDBJ databases">
        <authorList>
            <consortium name="CONSOLIDER consortium CSD2007-00005"/>
            <person name="Guazzaroni M.-E."/>
            <person name="Richter M."/>
            <person name="Garcia-Salamanca A."/>
            <person name="Yarza P."/>
            <person name="Ferrer M."/>
        </authorList>
    </citation>
    <scope>NUCLEOTIDE SEQUENCE</scope>
</reference>
<keyword evidence="3" id="KW-0540">Nuclease</keyword>
<dbReference type="GO" id="GO:0005829">
    <property type="term" value="C:cytosol"/>
    <property type="evidence" value="ECO:0007669"/>
    <property type="project" value="TreeGrafter"/>
</dbReference>
<feature type="domain" description="YqgF/RNase H-like" evidence="5">
    <location>
        <begin position="35"/>
        <end position="133"/>
    </location>
</feature>
<dbReference type="HAMAP" id="MF_00651">
    <property type="entry name" value="Nuclease_YqgF"/>
    <property type="match status" value="1"/>
</dbReference>
<dbReference type="CDD" id="cd16964">
    <property type="entry name" value="YqgF"/>
    <property type="match status" value="1"/>
</dbReference>
<proteinExistence type="inferred from homology"/>
<accession>D9PKR9</accession>
<evidence type="ECO:0000313" key="6">
    <source>
        <dbReference type="EMBL" id="EFK95852.1"/>
    </source>
</evidence>